<dbReference type="GO" id="GO:0005886">
    <property type="term" value="C:plasma membrane"/>
    <property type="evidence" value="ECO:0007669"/>
    <property type="project" value="TreeGrafter"/>
</dbReference>
<dbReference type="PANTHER" id="PTHR12483:SF117">
    <property type="entry name" value="COPPER TRANSPORTER 3"/>
    <property type="match status" value="1"/>
</dbReference>
<feature type="transmembrane region" description="Helical" evidence="6">
    <location>
        <begin position="191"/>
        <end position="211"/>
    </location>
</feature>
<evidence type="ECO:0000256" key="4">
    <source>
        <dbReference type="ARBA" id="ARBA00022989"/>
    </source>
</evidence>
<dbReference type="AlphaFoldDB" id="A0AA36E9D6"/>
<comment type="subcellular location">
    <subcellularLocation>
        <location evidence="6">Membrane</location>
        <topology evidence="6">Multi-pass membrane protein</topology>
    </subcellularLocation>
</comment>
<evidence type="ECO:0000313" key="7">
    <source>
        <dbReference type="EMBL" id="CAI9287994.1"/>
    </source>
</evidence>
<keyword evidence="8" id="KW-1185">Reference proteome</keyword>
<keyword evidence="4 6" id="KW-1133">Transmembrane helix</keyword>
<keyword evidence="3 6" id="KW-0187">Copper transport</keyword>
<dbReference type="Proteomes" id="UP001177003">
    <property type="component" value="Chromosome 5"/>
</dbReference>
<keyword evidence="6" id="KW-0186">Copper</keyword>
<dbReference type="PANTHER" id="PTHR12483">
    <property type="entry name" value="SOLUTE CARRIER FAMILY 31 COPPER TRANSPORTERS"/>
    <property type="match status" value="1"/>
</dbReference>
<keyword evidence="2 6" id="KW-0812">Transmembrane</keyword>
<protein>
    <recommendedName>
        <fullName evidence="6">Copper transport protein</fullName>
    </recommendedName>
</protein>
<evidence type="ECO:0000256" key="3">
    <source>
        <dbReference type="ARBA" id="ARBA00022796"/>
    </source>
</evidence>
<evidence type="ECO:0000256" key="5">
    <source>
        <dbReference type="ARBA" id="ARBA00023136"/>
    </source>
</evidence>
<dbReference type="EMBL" id="OX465081">
    <property type="protein sequence ID" value="CAI9287994.1"/>
    <property type="molecule type" value="Genomic_DNA"/>
</dbReference>
<proteinExistence type="inferred from homology"/>
<accession>A0AA36E9D6</accession>
<dbReference type="GO" id="GO:0005375">
    <property type="term" value="F:copper ion transmembrane transporter activity"/>
    <property type="evidence" value="ECO:0007669"/>
    <property type="project" value="UniProtKB-UniRule"/>
</dbReference>
<evidence type="ECO:0000313" key="8">
    <source>
        <dbReference type="Proteomes" id="UP001177003"/>
    </source>
</evidence>
<sequence>MQIGKINKNLPGRHFSSTYFDVSRVFINNDIDEITIYKNKLVSENGQQLSSSGIKMIASKQDTERDDFLRNHLFSNIEDLFEPLEEKTVIIVGTVKGIRHYPRYRENKQERRNDPQVPFEVYPSPINMDMDHQGGGSMGMMNNGPVGGVSPTTPMSMDGMMGLDHGMTHMTFYWGMNAWILFEGFPGTNTILYILSLILIFLLAMMMEWLAHSNMTPTKSNRIAHTMIHVMHVVFSYMLMLAVMSFNIGVFVVAVAGHGLGYYLFHVTRKAIDSEITPMAF</sequence>
<evidence type="ECO:0000256" key="1">
    <source>
        <dbReference type="ARBA" id="ARBA00006921"/>
    </source>
</evidence>
<name>A0AA36E9D6_LACSI</name>
<organism evidence="7 8">
    <name type="scientific">Lactuca saligna</name>
    <name type="common">Willowleaf lettuce</name>
    <dbReference type="NCBI Taxonomy" id="75948"/>
    <lineage>
        <taxon>Eukaryota</taxon>
        <taxon>Viridiplantae</taxon>
        <taxon>Streptophyta</taxon>
        <taxon>Embryophyta</taxon>
        <taxon>Tracheophyta</taxon>
        <taxon>Spermatophyta</taxon>
        <taxon>Magnoliopsida</taxon>
        <taxon>eudicotyledons</taxon>
        <taxon>Gunneridae</taxon>
        <taxon>Pentapetalae</taxon>
        <taxon>asterids</taxon>
        <taxon>campanulids</taxon>
        <taxon>Asterales</taxon>
        <taxon>Asteraceae</taxon>
        <taxon>Cichorioideae</taxon>
        <taxon>Cichorieae</taxon>
        <taxon>Lactucinae</taxon>
        <taxon>Lactuca</taxon>
    </lineage>
</organism>
<keyword evidence="6" id="KW-0406">Ion transport</keyword>
<evidence type="ECO:0000256" key="6">
    <source>
        <dbReference type="RuleBase" id="RU367022"/>
    </source>
</evidence>
<reference evidence="7" key="1">
    <citation type="submission" date="2023-04" db="EMBL/GenBank/DDBJ databases">
        <authorList>
            <person name="Vijverberg K."/>
            <person name="Xiong W."/>
            <person name="Schranz E."/>
        </authorList>
    </citation>
    <scope>NUCLEOTIDE SEQUENCE</scope>
</reference>
<evidence type="ECO:0000256" key="2">
    <source>
        <dbReference type="ARBA" id="ARBA00022692"/>
    </source>
</evidence>
<dbReference type="InterPro" id="IPR007274">
    <property type="entry name" value="Cop_transporter"/>
</dbReference>
<comment type="similarity">
    <text evidence="1 6">Belongs to the copper transporter (Ctr) (TC 1.A.56) family. SLC31A subfamily.</text>
</comment>
<gene>
    <name evidence="7" type="ORF">LSALG_LOCUS27320</name>
</gene>
<dbReference type="Pfam" id="PF04145">
    <property type="entry name" value="Ctr"/>
    <property type="match status" value="1"/>
</dbReference>
<keyword evidence="5 6" id="KW-0472">Membrane</keyword>
<keyword evidence="6" id="KW-0813">Transport</keyword>